<dbReference type="InterPro" id="IPR000007">
    <property type="entry name" value="Tubby_C"/>
</dbReference>
<feature type="domain" description="Tubby C-terminal" evidence="1">
    <location>
        <begin position="17"/>
        <end position="59"/>
    </location>
</feature>
<dbReference type="Gene3D" id="3.20.90.10">
    <property type="entry name" value="Tubby Protein, Chain A"/>
    <property type="match status" value="1"/>
</dbReference>
<sequence>MRISQVTEVAQAAAVLDQSDPDKTILKFDKIREDMFSMEFRHLLSAIQTFHIFVNGFDTKLAYI</sequence>
<dbReference type="Proteomes" id="UP000682877">
    <property type="component" value="Chromosome 1"/>
</dbReference>
<reference evidence="2" key="1">
    <citation type="submission" date="2021-01" db="EMBL/GenBank/DDBJ databases">
        <authorList>
            <person name="Bezrukov I."/>
        </authorList>
    </citation>
    <scope>NUCLEOTIDE SEQUENCE</scope>
</reference>
<name>A0A8S1ZEL0_ARAAE</name>
<proteinExistence type="predicted"/>
<dbReference type="InterPro" id="IPR025659">
    <property type="entry name" value="Tubby-like_C"/>
</dbReference>
<gene>
    <name evidence="2" type="ORF">AARE701A_LOCUS1767</name>
</gene>
<accession>A0A8S1ZEL0</accession>
<evidence type="ECO:0000259" key="1">
    <source>
        <dbReference type="Pfam" id="PF01167"/>
    </source>
</evidence>
<evidence type="ECO:0000313" key="3">
    <source>
        <dbReference type="Proteomes" id="UP000682877"/>
    </source>
</evidence>
<keyword evidence="3" id="KW-1185">Reference proteome</keyword>
<evidence type="ECO:0000313" key="2">
    <source>
        <dbReference type="EMBL" id="CAE5958139.1"/>
    </source>
</evidence>
<organism evidence="2 3">
    <name type="scientific">Arabidopsis arenosa</name>
    <name type="common">Sand rock-cress</name>
    <name type="synonym">Cardaminopsis arenosa</name>
    <dbReference type="NCBI Taxonomy" id="38785"/>
    <lineage>
        <taxon>Eukaryota</taxon>
        <taxon>Viridiplantae</taxon>
        <taxon>Streptophyta</taxon>
        <taxon>Embryophyta</taxon>
        <taxon>Tracheophyta</taxon>
        <taxon>Spermatophyta</taxon>
        <taxon>Magnoliopsida</taxon>
        <taxon>eudicotyledons</taxon>
        <taxon>Gunneridae</taxon>
        <taxon>Pentapetalae</taxon>
        <taxon>rosids</taxon>
        <taxon>malvids</taxon>
        <taxon>Brassicales</taxon>
        <taxon>Brassicaceae</taxon>
        <taxon>Camelineae</taxon>
        <taxon>Arabidopsis</taxon>
    </lineage>
</organism>
<dbReference type="AlphaFoldDB" id="A0A8S1ZEL0"/>
<dbReference type="SUPFAM" id="SSF54518">
    <property type="entry name" value="Tubby C-terminal domain-like"/>
    <property type="match status" value="1"/>
</dbReference>
<protein>
    <recommendedName>
        <fullName evidence="1">Tubby C-terminal domain-containing protein</fullName>
    </recommendedName>
</protein>
<dbReference type="PRINTS" id="PR01573">
    <property type="entry name" value="SUPERTUBBY"/>
</dbReference>
<dbReference type="EMBL" id="LR999451">
    <property type="protein sequence ID" value="CAE5958139.1"/>
    <property type="molecule type" value="Genomic_DNA"/>
</dbReference>
<dbReference type="Pfam" id="PF01167">
    <property type="entry name" value="Tub"/>
    <property type="match status" value="1"/>
</dbReference>